<feature type="compositionally biased region" description="Acidic residues" evidence="1">
    <location>
        <begin position="111"/>
        <end position="127"/>
    </location>
</feature>
<dbReference type="EMBL" id="KZ613785">
    <property type="protein sequence ID" value="PMD61992.1"/>
    <property type="molecule type" value="Genomic_DNA"/>
</dbReference>
<reference evidence="2 3" key="1">
    <citation type="submission" date="2016-04" db="EMBL/GenBank/DDBJ databases">
        <title>A degradative enzymes factory behind the ericoid mycorrhizal symbiosis.</title>
        <authorList>
            <consortium name="DOE Joint Genome Institute"/>
            <person name="Martino E."/>
            <person name="Morin E."/>
            <person name="Grelet G."/>
            <person name="Kuo A."/>
            <person name="Kohler A."/>
            <person name="Daghino S."/>
            <person name="Barry K."/>
            <person name="Choi C."/>
            <person name="Cichocki N."/>
            <person name="Clum A."/>
            <person name="Copeland A."/>
            <person name="Hainaut M."/>
            <person name="Haridas S."/>
            <person name="Labutti K."/>
            <person name="Lindquist E."/>
            <person name="Lipzen A."/>
            <person name="Khouja H.-R."/>
            <person name="Murat C."/>
            <person name="Ohm R."/>
            <person name="Olson A."/>
            <person name="Spatafora J."/>
            <person name="Veneault-Fourrey C."/>
            <person name="Henrissat B."/>
            <person name="Grigoriev I."/>
            <person name="Martin F."/>
            <person name="Perotto S."/>
        </authorList>
    </citation>
    <scope>NUCLEOTIDE SEQUENCE [LARGE SCALE GENOMIC DNA]</scope>
    <source>
        <strain evidence="2 3">E</strain>
    </source>
</reference>
<dbReference type="Proteomes" id="UP000235371">
    <property type="component" value="Unassembled WGS sequence"/>
</dbReference>
<dbReference type="OrthoDB" id="3938221at2759"/>
<sequence length="227" mass="25043">MSRTQTYTLAHTARCKLQLAADHPDRNLRFILGHAFTLDNLRLRIAEIETDTSADLSDSDDDEDLPTCSANVGRVEKPRRVSFRSGSPRPQTVGLRPKSPPPDELAQLSSEESEEEDDVEEDDEFGEELSLQRFESATAKAPRMVEDDGEDDDEGDLGPKSPEMLPSEADLKIITGQEESEELEEAYRRVSGCPCHGKSGPHVEKIWEIPGQKGGNGGRMVVVQVVA</sequence>
<feature type="compositionally biased region" description="Acidic residues" evidence="1">
    <location>
        <begin position="147"/>
        <end position="156"/>
    </location>
</feature>
<evidence type="ECO:0000256" key="1">
    <source>
        <dbReference type="SAM" id="MobiDB-lite"/>
    </source>
</evidence>
<keyword evidence="3" id="KW-1185">Reference proteome</keyword>
<feature type="compositionally biased region" description="Acidic residues" evidence="1">
    <location>
        <begin position="52"/>
        <end position="65"/>
    </location>
</feature>
<accession>A0A2J6TG55</accession>
<dbReference type="InParanoid" id="A0A2J6TG55"/>
<dbReference type="AlphaFoldDB" id="A0A2J6TG55"/>
<organism evidence="2 3">
    <name type="scientific">Hyaloscypha bicolor E</name>
    <dbReference type="NCBI Taxonomy" id="1095630"/>
    <lineage>
        <taxon>Eukaryota</taxon>
        <taxon>Fungi</taxon>
        <taxon>Dikarya</taxon>
        <taxon>Ascomycota</taxon>
        <taxon>Pezizomycotina</taxon>
        <taxon>Leotiomycetes</taxon>
        <taxon>Helotiales</taxon>
        <taxon>Hyaloscyphaceae</taxon>
        <taxon>Hyaloscypha</taxon>
        <taxon>Hyaloscypha bicolor</taxon>
    </lineage>
</organism>
<evidence type="ECO:0000313" key="2">
    <source>
        <dbReference type="EMBL" id="PMD61992.1"/>
    </source>
</evidence>
<protein>
    <submittedName>
        <fullName evidence="2">Uncharacterized protein</fullName>
    </submittedName>
</protein>
<dbReference type="GeneID" id="36582542"/>
<proteinExistence type="predicted"/>
<name>A0A2J6TG55_9HELO</name>
<gene>
    <name evidence="2" type="ORF">K444DRAFT_525646</name>
</gene>
<feature type="region of interest" description="Disordered" evidence="1">
    <location>
        <begin position="52"/>
        <end position="169"/>
    </location>
</feature>
<dbReference type="RefSeq" id="XP_024738896.1">
    <property type="nucleotide sequence ID" value="XM_024874462.1"/>
</dbReference>
<evidence type="ECO:0000313" key="3">
    <source>
        <dbReference type="Proteomes" id="UP000235371"/>
    </source>
</evidence>